<dbReference type="PANTHER" id="PTHR34075:SF5">
    <property type="entry name" value="BLR3430 PROTEIN"/>
    <property type="match status" value="1"/>
</dbReference>
<organism evidence="3 4">
    <name type="scientific">Gordonia caeni</name>
    <dbReference type="NCBI Taxonomy" id="1007097"/>
    <lineage>
        <taxon>Bacteria</taxon>
        <taxon>Bacillati</taxon>
        <taxon>Actinomycetota</taxon>
        <taxon>Actinomycetes</taxon>
        <taxon>Mycobacteriales</taxon>
        <taxon>Gordoniaceae</taxon>
        <taxon>Gordonia</taxon>
    </lineage>
</organism>
<evidence type="ECO:0000313" key="4">
    <source>
        <dbReference type="Proteomes" id="UP001418444"/>
    </source>
</evidence>
<gene>
    <name evidence="3" type="ORF">GCM10022231_11290</name>
</gene>
<reference evidence="4" key="1">
    <citation type="journal article" date="2019" name="Int. J. Syst. Evol. Microbiol.">
        <title>The Global Catalogue of Microorganisms (GCM) 10K type strain sequencing project: providing services to taxonomists for standard genome sequencing and annotation.</title>
        <authorList>
            <consortium name="The Broad Institute Genomics Platform"/>
            <consortium name="The Broad Institute Genome Sequencing Center for Infectious Disease"/>
            <person name="Wu L."/>
            <person name="Ma J."/>
        </authorList>
    </citation>
    <scope>NUCLEOTIDE SEQUENCE [LARGE SCALE GENOMIC DNA]</scope>
    <source>
        <strain evidence="4">JCM 16923</strain>
    </source>
</reference>
<protein>
    <submittedName>
        <fullName evidence="3">Zn-ribbon domain-containing OB-fold protein</fullName>
    </submittedName>
</protein>
<dbReference type="SUPFAM" id="SSF50249">
    <property type="entry name" value="Nucleic acid-binding proteins"/>
    <property type="match status" value="1"/>
</dbReference>
<dbReference type="EMBL" id="BAAAZW010000003">
    <property type="protein sequence ID" value="GAA3954594.1"/>
    <property type="molecule type" value="Genomic_DNA"/>
</dbReference>
<dbReference type="Gene3D" id="6.10.30.10">
    <property type="match status" value="1"/>
</dbReference>
<dbReference type="InterPro" id="IPR052513">
    <property type="entry name" value="Thioester_dehydratase-like"/>
</dbReference>
<dbReference type="PANTHER" id="PTHR34075">
    <property type="entry name" value="BLR3430 PROTEIN"/>
    <property type="match status" value="1"/>
</dbReference>
<name>A0ABP7NV39_9ACTN</name>
<comment type="caution">
    <text evidence="3">The sequence shown here is derived from an EMBL/GenBank/DDBJ whole genome shotgun (WGS) entry which is preliminary data.</text>
</comment>
<dbReference type="Pfam" id="PF01796">
    <property type="entry name" value="OB_ChsH2_C"/>
    <property type="match status" value="1"/>
</dbReference>
<dbReference type="InterPro" id="IPR002878">
    <property type="entry name" value="ChsH2_C"/>
</dbReference>
<dbReference type="RefSeq" id="WP_344781520.1">
    <property type="nucleotide sequence ID" value="NZ_BAAAZW010000003.1"/>
</dbReference>
<proteinExistence type="predicted"/>
<sequence>MSTDETTATWPDVRSDAKSQEFFAAAEAGELRIRRCTDCAALLAPESTTCLECYSTELEWITAAGTGTVVTWTVVHRAPSPAFAALVPYTVAVVELTEGPWLYTRLADGVPDRAGAPVRAVYLQASGGEHYPIFTLTEGSL</sequence>
<dbReference type="InterPro" id="IPR022002">
    <property type="entry name" value="ChsH2_Znr"/>
</dbReference>
<dbReference type="Pfam" id="PF12172">
    <property type="entry name" value="zf-ChsH2"/>
    <property type="match status" value="1"/>
</dbReference>
<evidence type="ECO:0000259" key="1">
    <source>
        <dbReference type="Pfam" id="PF01796"/>
    </source>
</evidence>
<feature type="domain" description="ChsH2 C-terminal OB-fold" evidence="1">
    <location>
        <begin position="60"/>
        <end position="122"/>
    </location>
</feature>
<accession>A0ABP7NV39</accession>
<dbReference type="InterPro" id="IPR012340">
    <property type="entry name" value="NA-bd_OB-fold"/>
</dbReference>
<evidence type="ECO:0000313" key="3">
    <source>
        <dbReference type="EMBL" id="GAA3954594.1"/>
    </source>
</evidence>
<dbReference type="Proteomes" id="UP001418444">
    <property type="component" value="Unassembled WGS sequence"/>
</dbReference>
<feature type="domain" description="ChsH2 rubredoxin-like zinc ribbon" evidence="2">
    <location>
        <begin position="23"/>
        <end position="59"/>
    </location>
</feature>
<evidence type="ECO:0000259" key="2">
    <source>
        <dbReference type="Pfam" id="PF12172"/>
    </source>
</evidence>
<keyword evidence="4" id="KW-1185">Reference proteome</keyword>